<evidence type="ECO:0000313" key="3">
    <source>
        <dbReference type="RefSeq" id="XP_015881075.2"/>
    </source>
</evidence>
<dbReference type="AlphaFoldDB" id="A0A6P3ZP41"/>
<feature type="transmembrane region" description="Helical" evidence="1">
    <location>
        <begin position="12"/>
        <end position="36"/>
    </location>
</feature>
<dbReference type="InterPro" id="IPR055301">
    <property type="entry name" value="Lea14-like_2"/>
</dbReference>
<dbReference type="InParanoid" id="A0A6P3ZP41"/>
<proteinExistence type="predicted"/>
<protein>
    <submittedName>
        <fullName evidence="3">Uncharacterized protein LOC107417034</fullName>
    </submittedName>
</protein>
<gene>
    <name evidence="3" type="primary">LOC107417034</name>
</gene>
<keyword evidence="1" id="KW-0472">Membrane</keyword>
<dbReference type="Proteomes" id="UP001652623">
    <property type="component" value="Chromosome 4"/>
</dbReference>
<dbReference type="Gene3D" id="2.60.40.1820">
    <property type="match status" value="1"/>
</dbReference>
<dbReference type="RefSeq" id="XP_015881075.2">
    <property type="nucleotide sequence ID" value="XM_016025589.3"/>
</dbReference>
<evidence type="ECO:0000313" key="2">
    <source>
        <dbReference type="Proteomes" id="UP001652623"/>
    </source>
</evidence>
<dbReference type="GeneID" id="107417034"/>
<dbReference type="PANTHER" id="PTHR31852">
    <property type="entry name" value="LATE EMBRYOGENESIS ABUNDANT (LEA) HYDROXYPROLINE-RICH GLYCOPROTEIN FAMILY"/>
    <property type="match status" value="1"/>
</dbReference>
<keyword evidence="2" id="KW-1185">Reference proteome</keyword>
<dbReference type="KEGG" id="zju:107417034"/>
<name>A0A6P3ZP41_ZIZJJ</name>
<accession>A0A6P3ZP41</accession>
<keyword evidence="1" id="KW-1133">Transmembrane helix</keyword>
<reference evidence="3" key="1">
    <citation type="submission" date="2025-08" db="UniProtKB">
        <authorList>
            <consortium name="RefSeq"/>
        </authorList>
    </citation>
    <scope>IDENTIFICATION</scope>
    <source>
        <tissue evidence="3">Seedling</tissue>
    </source>
</reference>
<evidence type="ECO:0000256" key="1">
    <source>
        <dbReference type="SAM" id="Phobius"/>
    </source>
</evidence>
<keyword evidence="1" id="KW-0812">Transmembrane</keyword>
<sequence length="187" mass="20993">MAKTNKTFRPGCLQICCASTVIFLIIVAAVVAVLWFTVFKTKNPDIVLENIRIKFLGEQGIMAVDMVVAIKNPNYGSFKYDNTTSFLHYRGNVIAEFPIQQKLVPARGTLNFSTTGNIMVEKLLTDPNFWNDLFSGSLNFTSKATFDGKICVVKIIKFHGMAFSTCDIFYLHPSRIIKSMCTTKIKL</sequence>
<organism evidence="2 3">
    <name type="scientific">Ziziphus jujuba</name>
    <name type="common">Chinese jujube</name>
    <name type="synonym">Ziziphus sativa</name>
    <dbReference type="NCBI Taxonomy" id="326968"/>
    <lineage>
        <taxon>Eukaryota</taxon>
        <taxon>Viridiplantae</taxon>
        <taxon>Streptophyta</taxon>
        <taxon>Embryophyta</taxon>
        <taxon>Tracheophyta</taxon>
        <taxon>Spermatophyta</taxon>
        <taxon>Magnoliopsida</taxon>
        <taxon>eudicotyledons</taxon>
        <taxon>Gunneridae</taxon>
        <taxon>Pentapetalae</taxon>
        <taxon>rosids</taxon>
        <taxon>fabids</taxon>
        <taxon>Rosales</taxon>
        <taxon>Rhamnaceae</taxon>
        <taxon>Paliureae</taxon>
        <taxon>Ziziphus</taxon>
    </lineage>
</organism>